<evidence type="ECO:0000256" key="1">
    <source>
        <dbReference type="SAM" id="MobiDB-lite"/>
    </source>
</evidence>
<evidence type="ECO:0000256" key="2">
    <source>
        <dbReference type="SAM" id="Phobius"/>
    </source>
</evidence>
<evidence type="ECO:0000313" key="3">
    <source>
        <dbReference type="EMBL" id="KAB6912175.1"/>
    </source>
</evidence>
<dbReference type="Proteomes" id="UP000481350">
    <property type="component" value="Unassembled WGS sequence"/>
</dbReference>
<feature type="compositionally biased region" description="Basic and acidic residues" evidence="1">
    <location>
        <begin position="60"/>
        <end position="70"/>
    </location>
</feature>
<evidence type="ECO:0000313" key="4">
    <source>
        <dbReference type="EMBL" id="KAB6918156.1"/>
    </source>
</evidence>
<dbReference type="AlphaFoldDB" id="A0A6I1BTM7"/>
<comment type="caution">
    <text evidence="3">The sequence shown here is derived from an EMBL/GenBank/DDBJ whole genome shotgun (WGS) entry which is preliminary data.</text>
</comment>
<dbReference type="EMBL" id="WDZP01000013">
    <property type="protein sequence ID" value="KAB6918156.1"/>
    <property type="molecule type" value="Genomic_DNA"/>
</dbReference>
<proteinExistence type="predicted"/>
<organism evidence="3 5">
    <name type="scientific">Bifidobacterium longum</name>
    <dbReference type="NCBI Taxonomy" id="216816"/>
    <lineage>
        <taxon>Bacteria</taxon>
        <taxon>Bacillati</taxon>
        <taxon>Actinomycetota</taxon>
        <taxon>Actinomycetes</taxon>
        <taxon>Bifidobacteriales</taxon>
        <taxon>Bifidobacteriaceae</taxon>
        <taxon>Bifidobacterium</taxon>
    </lineage>
</organism>
<gene>
    <name evidence="3" type="ORF">GBJ98_07580</name>
    <name evidence="4" type="ORF">GBK06_06545</name>
</gene>
<evidence type="ECO:0000313" key="5">
    <source>
        <dbReference type="Proteomes" id="UP000481350"/>
    </source>
</evidence>
<dbReference type="EMBL" id="WDZO01000017">
    <property type="protein sequence ID" value="KAB6912175.1"/>
    <property type="molecule type" value="Genomic_DNA"/>
</dbReference>
<keyword evidence="2" id="KW-0812">Transmembrane</keyword>
<reference evidence="5 6" key="1">
    <citation type="journal article" date="2019" name="Nat. Med.">
        <title>A library of human gut bacterial isolates paired with longitudinal multiomics data enables mechanistic microbiome research.</title>
        <authorList>
            <person name="Poyet M."/>
            <person name="Groussin M."/>
            <person name="Gibbons S.M."/>
            <person name="Avila-Pacheco J."/>
            <person name="Jiang X."/>
            <person name="Kearney S.M."/>
            <person name="Perrotta A.R."/>
            <person name="Berdy B."/>
            <person name="Zhao S."/>
            <person name="Lieberman T.D."/>
            <person name="Swanson P.K."/>
            <person name="Smith M."/>
            <person name="Roesemann S."/>
            <person name="Alexander J.E."/>
            <person name="Rich S.A."/>
            <person name="Livny J."/>
            <person name="Vlamakis H."/>
            <person name="Clish C."/>
            <person name="Bullock K."/>
            <person name="Deik A."/>
            <person name="Scott J."/>
            <person name="Pierce K.A."/>
            <person name="Xavier R.J."/>
            <person name="Alm E.J."/>
        </authorList>
    </citation>
    <scope>NUCLEOTIDE SEQUENCE [LARGE SCALE GENOMIC DNA]</scope>
    <source>
        <strain evidence="3 5">BIOML-A283</strain>
        <strain evidence="4 6">BIOML-A284</strain>
    </source>
</reference>
<feature type="transmembrane region" description="Helical" evidence="2">
    <location>
        <begin position="20"/>
        <end position="38"/>
    </location>
</feature>
<feature type="region of interest" description="Disordered" evidence="1">
    <location>
        <begin position="38"/>
        <end position="81"/>
    </location>
</feature>
<protein>
    <submittedName>
        <fullName evidence="3">Uncharacterized protein</fullName>
    </submittedName>
</protein>
<keyword evidence="2" id="KW-1133">Transmembrane helix</keyword>
<evidence type="ECO:0000313" key="6">
    <source>
        <dbReference type="Proteomes" id="UP000491334"/>
    </source>
</evidence>
<keyword evidence="2" id="KW-0472">Membrane</keyword>
<name>A0A6I1BTM7_BIFLN</name>
<dbReference type="RefSeq" id="WP_131220679.1">
    <property type="nucleotide sequence ID" value="NZ_JAWWSS010000007.1"/>
</dbReference>
<dbReference type="Proteomes" id="UP000491334">
    <property type="component" value="Unassembled WGS sequence"/>
</dbReference>
<accession>A0A6I1BTM7</accession>
<feature type="compositionally biased region" description="Polar residues" evidence="1">
    <location>
        <begin position="38"/>
        <end position="51"/>
    </location>
</feature>
<sequence>MSDHGKSAAAKNRKPFWKKWWFWVIIVLTVVAIGGMNGNRTNPTQQATVSAGATAKPKITPKEPTPEAKKNTPTKKSPLQEFKRSFDAQSATPISNISSFVVQDRNSGHYRTEYRLGAYSDATGEHGTIGDISIDMVRYRDSMFRIYATGPRDSVLAVYPALAKSMDPSLTDTDIQALVDKYRQGYVANDLSFADSAKRIESNDFTLQDGNIEAFIDADFSK</sequence>